<evidence type="ECO:0000313" key="3">
    <source>
        <dbReference type="Proteomes" id="UP000199150"/>
    </source>
</evidence>
<dbReference type="EMBL" id="FMTS01000003">
    <property type="protein sequence ID" value="SCW63366.1"/>
    <property type="molecule type" value="Genomic_DNA"/>
</dbReference>
<dbReference type="AlphaFoldDB" id="A0A1G4S2Y8"/>
<protein>
    <submittedName>
        <fullName evidence="2">Uncharacterized protein</fullName>
    </submittedName>
</protein>
<keyword evidence="3" id="KW-1185">Reference proteome</keyword>
<dbReference type="Proteomes" id="UP000199150">
    <property type="component" value="Unassembled WGS sequence"/>
</dbReference>
<sequence length="109" mass="12401">MDDSLADLTPLEQRRIRLRAYADRVLKAVEALPMPKTALEGERSLRAITACDRMLIQIYNKVGRQQQIQQNFMPPVARPPKARSSMLSMMTRPPVLHTSATARLSRNSR</sequence>
<reference evidence="3" key="1">
    <citation type="submission" date="2016-10" db="EMBL/GenBank/DDBJ databases">
        <authorList>
            <person name="Varghese N."/>
            <person name="Submissions S."/>
        </authorList>
    </citation>
    <scope>NUCLEOTIDE SEQUENCE [LARGE SCALE GENOMIC DNA]</scope>
    <source>
        <strain evidence="3">CGMCC 1.3431</strain>
    </source>
</reference>
<organism evidence="2 3">
    <name type="scientific">Asticcacaulis taihuensis</name>
    <dbReference type="NCBI Taxonomy" id="260084"/>
    <lineage>
        <taxon>Bacteria</taxon>
        <taxon>Pseudomonadati</taxon>
        <taxon>Pseudomonadota</taxon>
        <taxon>Alphaproteobacteria</taxon>
        <taxon>Caulobacterales</taxon>
        <taxon>Caulobacteraceae</taxon>
        <taxon>Asticcacaulis</taxon>
    </lineage>
</organism>
<feature type="region of interest" description="Disordered" evidence="1">
    <location>
        <begin position="90"/>
        <end position="109"/>
    </location>
</feature>
<feature type="compositionally biased region" description="Polar residues" evidence="1">
    <location>
        <begin position="98"/>
        <end position="109"/>
    </location>
</feature>
<gene>
    <name evidence="2" type="ORF">SAMN02927928_2371</name>
</gene>
<proteinExistence type="predicted"/>
<evidence type="ECO:0000313" key="2">
    <source>
        <dbReference type="EMBL" id="SCW63366.1"/>
    </source>
</evidence>
<evidence type="ECO:0000256" key="1">
    <source>
        <dbReference type="SAM" id="MobiDB-lite"/>
    </source>
</evidence>
<name>A0A1G4S2Y8_9CAUL</name>
<dbReference type="STRING" id="260084.SAMN02927928_2371"/>
<accession>A0A1G4S2Y8</accession>